<reference evidence="2" key="2">
    <citation type="submission" date="2023-01" db="EMBL/GenBank/DDBJ databases">
        <authorList>
            <person name="Sun Q."/>
            <person name="Evtushenko L."/>
        </authorList>
    </citation>
    <scope>NUCLEOTIDE SEQUENCE</scope>
    <source>
        <strain evidence="2">VKM Ac-1447</strain>
    </source>
</reference>
<organism evidence="2 3">
    <name type="scientific">Microbacterium imperiale</name>
    <dbReference type="NCBI Taxonomy" id="33884"/>
    <lineage>
        <taxon>Bacteria</taxon>
        <taxon>Bacillati</taxon>
        <taxon>Actinomycetota</taxon>
        <taxon>Actinomycetes</taxon>
        <taxon>Micrococcales</taxon>
        <taxon>Microbacteriaceae</taxon>
        <taxon>Microbacterium</taxon>
    </lineage>
</organism>
<keyword evidence="1" id="KW-1133">Transmembrane helix</keyword>
<evidence type="ECO:0000313" key="2">
    <source>
        <dbReference type="EMBL" id="GLJ79791.1"/>
    </source>
</evidence>
<gene>
    <name evidence="2" type="ORF">GCM10017586_14730</name>
</gene>
<dbReference type="EMBL" id="BSEO01000005">
    <property type="protein sequence ID" value="GLJ79791.1"/>
    <property type="molecule type" value="Genomic_DNA"/>
</dbReference>
<comment type="caution">
    <text evidence="2">The sequence shown here is derived from an EMBL/GenBank/DDBJ whole genome shotgun (WGS) entry which is preliminary data.</text>
</comment>
<feature type="transmembrane region" description="Helical" evidence="1">
    <location>
        <begin position="39"/>
        <end position="60"/>
    </location>
</feature>
<dbReference type="AlphaFoldDB" id="A0A9W6HFX8"/>
<feature type="transmembrane region" description="Helical" evidence="1">
    <location>
        <begin position="12"/>
        <end position="33"/>
    </location>
</feature>
<reference evidence="2" key="1">
    <citation type="journal article" date="2014" name="Int. J. Syst. Evol. Microbiol.">
        <title>Complete genome sequence of Corynebacterium casei LMG S-19264T (=DSM 44701T), isolated from a smear-ripened cheese.</title>
        <authorList>
            <consortium name="US DOE Joint Genome Institute (JGI-PGF)"/>
            <person name="Walter F."/>
            <person name="Albersmeier A."/>
            <person name="Kalinowski J."/>
            <person name="Ruckert C."/>
        </authorList>
    </citation>
    <scope>NUCLEOTIDE SEQUENCE</scope>
    <source>
        <strain evidence="2">VKM Ac-1447</strain>
    </source>
</reference>
<keyword evidence="3" id="KW-1185">Reference proteome</keyword>
<evidence type="ECO:0000313" key="3">
    <source>
        <dbReference type="Proteomes" id="UP001142317"/>
    </source>
</evidence>
<accession>A0A9W6HFX8</accession>
<protein>
    <submittedName>
        <fullName evidence="2">Uncharacterized protein</fullName>
    </submittedName>
</protein>
<proteinExistence type="predicted"/>
<name>A0A9W6HFX8_9MICO</name>
<dbReference type="RefSeq" id="WP_210007458.1">
    <property type="nucleotide sequence ID" value="NZ_BSEO01000005.1"/>
</dbReference>
<keyword evidence="1" id="KW-0812">Transmembrane</keyword>
<dbReference type="Proteomes" id="UP001142317">
    <property type="component" value="Unassembled WGS sequence"/>
</dbReference>
<keyword evidence="1" id="KW-0472">Membrane</keyword>
<sequence>MTAPDLAPPRTVGGVIAVWVVAALAAVVVGVFAPPETRALWMPVALGGCLIVAFCVQLALGRSRGFIERMSASVLGALLVMGFIGIGFGLSSLVAV</sequence>
<feature type="transmembrane region" description="Helical" evidence="1">
    <location>
        <begin position="72"/>
        <end position="95"/>
    </location>
</feature>
<evidence type="ECO:0000256" key="1">
    <source>
        <dbReference type="SAM" id="Phobius"/>
    </source>
</evidence>